<comment type="caution">
    <text evidence="2">The sequence shown here is derived from an EMBL/GenBank/DDBJ whole genome shotgun (WGS) entry which is preliminary data.</text>
</comment>
<keyword evidence="3" id="KW-1185">Reference proteome</keyword>
<evidence type="ECO:0000313" key="2">
    <source>
        <dbReference type="EMBL" id="GAA3741454.1"/>
    </source>
</evidence>
<evidence type="ECO:0000313" key="3">
    <source>
        <dbReference type="Proteomes" id="UP001501004"/>
    </source>
</evidence>
<feature type="compositionally biased region" description="Basic and acidic residues" evidence="1">
    <location>
        <begin position="79"/>
        <end position="90"/>
    </location>
</feature>
<organism evidence="2 3">
    <name type="scientific">Leifsonella bigeumensis</name>
    <dbReference type="NCBI Taxonomy" id="433643"/>
    <lineage>
        <taxon>Bacteria</taxon>
        <taxon>Bacillati</taxon>
        <taxon>Actinomycetota</taxon>
        <taxon>Actinomycetes</taxon>
        <taxon>Micrococcales</taxon>
        <taxon>Microbacteriaceae</taxon>
        <taxon>Leifsonella</taxon>
    </lineage>
</organism>
<feature type="region of interest" description="Disordered" evidence="1">
    <location>
        <begin position="58"/>
        <end position="108"/>
    </location>
</feature>
<protein>
    <submittedName>
        <fullName evidence="2">Uncharacterized protein</fullName>
    </submittedName>
</protein>
<sequence length="159" mass="17707">MSVAYASRWGGTSNRDEFGPLPVTFPITIGPLRRDKEIDWSEFDPELEMSPAIRIRGRVTPQETEHAGSPIPAKTPRPRCADVARGEPRRPKARGYRLTTPPRFRARSGLGGLRRATVGRVGRVGRTVRRVCQTDYASSILVIPSTLRVARRPRAPPMP</sequence>
<proteinExistence type="predicted"/>
<dbReference type="Proteomes" id="UP001501004">
    <property type="component" value="Unassembled WGS sequence"/>
</dbReference>
<gene>
    <name evidence="2" type="ORF">GCM10022239_16390</name>
</gene>
<accession>A0ABP7FL97</accession>
<evidence type="ECO:0000256" key="1">
    <source>
        <dbReference type="SAM" id="MobiDB-lite"/>
    </source>
</evidence>
<name>A0ABP7FL97_9MICO</name>
<reference evidence="3" key="1">
    <citation type="journal article" date="2019" name="Int. J. Syst. Evol. Microbiol.">
        <title>The Global Catalogue of Microorganisms (GCM) 10K type strain sequencing project: providing services to taxonomists for standard genome sequencing and annotation.</title>
        <authorList>
            <consortium name="The Broad Institute Genomics Platform"/>
            <consortium name="The Broad Institute Genome Sequencing Center for Infectious Disease"/>
            <person name="Wu L."/>
            <person name="Ma J."/>
        </authorList>
    </citation>
    <scope>NUCLEOTIDE SEQUENCE [LARGE SCALE GENOMIC DNA]</scope>
    <source>
        <strain evidence="3">JCM 16949</strain>
    </source>
</reference>
<dbReference type="EMBL" id="BAABAE010000003">
    <property type="protein sequence ID" value="GAA3741454.1"/>
    <property type="molecule type" value="Genomic_DNA"/>
</dbReference>